<evidence type="ECO:0000313" key="2">
    <source>
        <dbReference type="EMBL" id="GBM90164.1"/>
    </source>
</evidence>
<feature type="compositionally biased region" description="Polar residues" evidence="1">
    <location>
        <begin position="170"/>
        <end position="187"/>
    </location>
</feature>
<gene>
    <name evidence="2" type="ORF">AVEN_20286_1</name>
</gene>
<organism evidence="2 3">
    <name type="scientific">Araneus ventricosus</name>
    <name type="common">Orbweaver spider</name>
    <name type="synonym">Epeira ventricosa</name>
    <dbReference type="NCBI Taxonomy" id="182803"/>
    <lineage>
        <taxon>Eukaryota</taxon>
        <taxon>Metazoa</taxon>
        <taxon>Ecdysozoa</taxon>
        <taxon>Arthropoda</taxon>
        <taxon>Chelicerata</taxon>
        <taxon>Arachnida</taxon>
        <taxon>Araneae</taxon>
        <taxon>Araneomorphae</taxon>
        <taxon>Entelegynae</taxon>
        <taxon>Araneoidea</taxon>
        <taxon>Araneidae</taxon>
        <taxon>Araneus</taxon>
    </lineage>
</organism>
<sequence>MEESMENDPDQVLSPVPVAMDEVSTADWQAAIADLNVDVHKMVLSNWAQNIVPADDELLRCYQLRFFDGVMERHKEMIAVFRTMMRHAPTIGAGSGAQLEVEYTRHLSALQSRVSEFGECPLVNCKYHRPNSKKTNPKRNSRELEIDNSVSAKMKKSSVSVNVDDTSANYENPSVSDNVNGSNANDKSSLKDNVNEKCNTARNCSDNDFQFPDKRHTAKFNVKSNNDDSASLCSENRYRDLPMDESDKVTEIPAKKPPPIMLKRNDNFVLDLKKINDEWGPVDSKLSGLYIKLFTQNDESSRSLTKFLKANQMDYLVITPRSDRPIKIVIRDLPQDTSADTIKNALVTEGKFKVDKVV</sequence>
<feature type="compositionally biased region" description="Low complexity" evidence="1">
    <location>
        <begin position="155"/>
        <end position="169"/>
    </location>
</feature>
<dbReference type="EMBL" id="BGPR01003598">
    <property type="protein sequence ID" value="GBM90164.1"/>
    <property type="molecule type" value="Genomic_DNA"/>
</dbReference>
<dbReference type="AlphaFoldDB" id="A0A4Y2JJN6"/>
<keyword evidence="3" id="KW-1185">Reference proteome</keyword>
<proteinExistence type="predicted"/>
<reference evidence="2 3" key="1">
    <citation type="journal article" date="2019" name="Sci. Rep.">
        <title>Orb-weaving spider Araneus ventricosus genome elucidates the spidroin gene catalogue.</title>
        <authorList>
            <person name="Kono N."/>
            <person name="Nakamura H."/>
            <person name="Ohtoshi R."/>
            <person name="Moran D.A.P."/>
            <person name="Shinohara A."/>
            <person name="Yoshida Y."/>
            <person name="Fujiwara M."/>
            <person name="Mori M."/>
            <person name="Tomita M."/>
            <person name="Arakawa K."/>
        </authorList>
    </citation>
    <scope>NUCLEOTIDE SEQUENCE [LARGE SCALE GENOMIC DNA]</scope>
</reference>
<evidence type="ECO:0000313" key="3">
    <source>
        <dbReference type="Proteomes" id="UP000499080"/>
    </source>
</evidence>
<accession>A0A4Y2JJN6</accession>
<dbReference type="OrthoDB" id="8123891at2759"/>
<protein>
    <submittedName>
        <fullName evidence="2">Uncharacterized protein</fullName>
    </submittedName>
</protein>
<comment type="caution">
    <text evidence="2">The sequence shown here is derived from an EMBL/GenBank/DDBJ whole genome shotgun (WGS) entry which is preliminary data.</text>
</comment>
<feature type="region of interest" description="Disordered" evidence="1">
    <location>
        <begin position="155"/>
        <end position="192"/>
    </location>
</feature>
<evidence type="ECO:0000256" key="1">
    <source>
        <dbReference type="SAM" id="MobiDB-lite"/>
    </source>
</evidence>
<dbReference type="Proteomes" id="UP000499080">
    <property type="component" value="Unassembled WGS sequence"/>
</dbReference>
<name>A0A4Y2JJN6_ARAVE</name>